<dbReference type="EMBL" id="JZKH01000009">
    <property type="protein sequence ID" value="KJS62710.1"/>
    <property type="molecule type" value="Genomic_DNA"/>
</dbReference>
<evidence type="ECO:0000313" key="3">
    <source>
        <dbReference type="Proteomes" id="UP000033699"/>
    </source>
</evidence>
<evidence type="ECO:0000313" key="2">
    <source>
        <dbReference type="EMBL" id="KJS62710.1"/>
    </source>
</evidence>
<evidence type="ECO:0000256" key="1">
    <source>
        <dbReference type="SAM" id="MobiDB-lite"/>
    </source>
</evidence>
<protein>
    <recommendedName>
        <fullName evidence="4">ADP-ribosylation/crystallin J1</fullName>
    </recommendedName>
</protein>
<feature type="compositionally biased region" description="Polar residues" evidence="1">
    <location>
        <begin position="1"/>
        <end position="16"/>
    </location>
</feature>
<sequence length="125" mass="14298">MKSDRTAQTPPTTTLWRPTGPQELALVEAADWRAWPPRLPEQPIFYPVLNEDYAIRIARDWNVPASGVGYVTRFEADTAFLARYPVQQAGGRTILELWVPAEELGEFNRHIVGRIEVVHEFRPQS</sequence>
<dbReference type="OrthoDB" id="883590at2"/>
<feature type="region of interest" description="Disordered" evidence="1">
    <location>
        <begin position="1"/>
        <end position="20"/>
    </location>
</feature>
<keyword evidence="3" id="KW-1185">Reference proteome</keyword>
<reference evidence="2 3" key="1">
    <citation type="submission" date="2015-02" db="EMBL/GenBank/DDBJ databases">
        <authorList>
            <person name="Ju K.-S."/>
            <person name="Doroghazi J.R."/>
            <person name="Metcalf W."/>
        </authorList>
    </citation>
    <scope>NUCLEOTIDE SEQUENCE [LARGE SCALE GENOMIC DNA]</scope>
    <source>
        <strain evidence="2 3">ATCC 31215</strain>
    </source>
</reference>
<name>A0A0F2TKA1_STRR3</name>
<accession>A0A0F2TKA1</accession>
<gene>
    <name evidence="2" type="ORF">VM95_06805</name>
</gene>
<proteinExistence type="predicted"/>
<evidence type="ECO:0008006" key="4">
    <source>
        <dbReference type="Google" id="ProtNLM"/>
    </source>
</evidence>
<dbReference type="PATRIC" id="fig|359131.3.peg.7299"/>
<dbReference type="AlphaFoldDB" id="A0A0F2TKA1"/>
<dbReference type="Proteomes" id="UP000033699">
    <property type="component" value="Unassembled WGS sequence"/>
</dbReference>
<dbReference type="RefSeq" id="WP_045693126.1">
    <property type="nucleotide sequence ID" value="NZ_JZKH01000009.1"/>
</dbReference>
<comment type="caution">
    <text evidence="2">The sequence shown here is derived from an EMBL/GenBank/DDBJ whole genome shotgun (WGS) entry which is preliminary data.</text>
</comment>
<organism evidence="2 3">
    <name type="scientific">Streptomyces rubellomurinus (strain ATCC 31215)</name>
    <dbReference type="NCBI Taxonomy" id="359131"/>
    <lineage>
        <taxon>Bacteria</taxon>
        <taxon>Bacillati</taxon>
        <taxon>Actinomycetota</taxon>
        <taxon>Actinomycetes</taxon>
        <taxon>Kitasatosporales</taxon>
        <taxon>Streptomycetaceae</taxon>
        <taxon>Streptomyces</taxon>
    </lineage>
</organism>